<keyword evidence="3" id="KW-1185">Reference proteome</keyword>
<evidence type="ECO:0000313" key="2">
    <source>
        <dbReference type="EMBL" id="SJZ31961.1"/>
    </source>
</evidence>
<feature type="transmembrane region" description="Helical" evidence="1">
    <location>
        <begin position="12"/>
        <end position="45"/>
    </location>
</feature>
<reference evidence="2 3" key="1">
    <citation type="submission" date="2017-02" db="EMBL/GenBank/DDBJ databases">
        <authorList>
            <person name="Peterson S.W."/>
        </authorList>
    </citation>
    <scope>NUCLEOTIDE SEQUENCE [LARGE SCALE GENOMIC DNA]</scope>
    <source>
        <strain evidence="2 3">ATCC BAA-908</strain>
    </source>
</reference>
<dbReference type="Proteomes" id="UP000190423">
    <property type="component" value="Unassembled WGS sequence"/>
</dbReference>
<keyword evidence="1" id="KW-1133">Transmembrane helix</keyword>
<keyword evidence="1" id="KW-0472">Membrane</keyword>
<feature type="transmembrane region" description="Helical" evidence="1">
    <location>
        <begin position="98"/>
        <end position="116"/>
    </location>
</feature>
<proteinExistence type="predicted"/>
<name>A0A1T4JPB1_TREPO</name>
<dbReference type="STRING" id="261392.SAMN02745149_00670"/>
<accession>A0A1T4JPB1</accession>
<organism evidence="2 3">
    <name type="scientific">Treponema porcinum</name>
    <dbReference type="NCBI Taxonomy" id="261392"/>
    <lineage>
        <taxon>Bacteria</taxon>
        <taxon>Pseudomonadati</taxon>
        <taxon>Spirochaetota</taxon>
        <taxon>Spirochaetia</taxon>
        <taxon>Spirochaetales</taxon>
        <taxon>Treponemataceae</taxon>
        <taxon>Treponema</taxon>
    </lineage>
</organism>
<dbReference type="GeneID" id="78315983"/>
<feature type="transmembrane region" description="Helical" evidence="1">
    <location>
        <begin position="65"/>
        <end position="86"/>
    </location>
</feature>
<dbReference type="EMBL" id="FUWG01000004">
    <property type="protein sequence ID" value="SJZ31961.1"/>
    <property type="molecule type" value="Genomic_DNA"/>
</dbReference>
<evidence type="ECO:0000256" key="1">
    <source>
        <dbReference type="SAM" id="Phobius"/>
    </source>
</evidence>
<keyword evidence="1" id="KW-0812">Transmembrane</keyword>
<evidence type="ECO:0008006" key="4">
    <source>
        <dbReference type="Google" id="ProtNLM"/>
    </source>
</evidence>
<gene>
    <name evidence="2" type="ORF">SAMN02745149_00670</name>
</gene>
<dbReference type="AlphaFoldDB" id="A0A1T4JPB1"/>
<evidence type="ECO:0000313" key="3">
    <source>
        <dbReference type="Proteomes" id="UP000190423"/>
    </source>
</evidence>
<sequence>MNEKLKKNKILSVIFLIIALVTPSWCGVIVFYAIGSFFLLLSVSALFENSKFFKSRILAFLGKESFAIIIVHALVLFSVNANLFLYLNSLRINQSVNIFVNFFVFATASVVLSKLFSLTLTPLTNRLCAFVWNGLEKVTPM</sequence>
<dbReference type="RefSeq" id="WP_078932591.1">
    <property type="nucleotide sequence ID" value="NZ_FUWG01000004.1"/>
</dbReference>
<protein>
    <recommendedName>
        <fullName evidence="4">Acyltransferase family protein</fullName>
    </recommendedName>
</protein>